<sequence length="456" mass="52501">MLKWKNKSFKPNSSSPENVKNKDTSKNVKPINSIFKISTFKKTPIKVTTFNDKDNYTEINCNTMEATNGFLLMGGNEPTDLEKIPNKANNDSSDQTNNSIPFDPEPLDHKVRDNPLYETHTLFEKPSDTSTSEYHDVLDSLQSNDDQIGEISQNVGVLSLNSDQKTTIQHTDKSLYESINLKVYDNNMDGLNKESKLMTNNRMTVAATVEPDYLSRRNLLNSNLMDNDYEEIYIPDPDYDEDEATLSFKNEDFGNTDSQENSPRQLFTNYEGEDFGKYLSDEEDFVDTNGYTWRKNIQYQTSSPKSQKANTEIKRNRPKNPKTAQTMFKSAPKIKGNIMRHNLRDFSYADTKMSVKPTTAKPESRYQKKQEIFTDDDDFMRTKNSYEKFLTTRVVDNNRGTQWTAKELESRFNENQAESKPPKRTKNGNNTIVGRLTSKLRPKSDTNYYMSTSINS</sequence>
<dbReference type="AlphaFoldDB" id="A0AA36FEY5"/>
<feature type="compositionally biased region" description="Polar residues" evidence="1">
    <location>
        <begin position="300"/>
        <end position="310"/>
    </location>
</feature>
<organism evidence="2 3">
    <name type="scientific">Octopus vulgaris</name>
    <name type="common">Common octopus</name>
    <dbReference type="NCBI Taxonomy" id="6645"/>
    <lineage>
        <taxon>Eukaryota</taxon>
        <taxon>Metazoa</taxon>
        <taxon>Spiralia</taxon>
        <taxon>Lophotrochozoa</taxon>
        <taxon>Mollusca</taxon>
        <taxon>Cephalopoda</taxon>
        <taxon>Coleoidea</taxon>
        <taxon>Octopodiformes</taxon>
        <taxon>Octopoda</taxon>
        <taxon>Incirrata</taxon>
        <taxon>Octopodidae</taxon>
        <taxon>Octopus</taxon>
    </lineage>
</organism>
<feature type="region of interest" description="Disordered" evidence="1">
    <location>
        <begin position="77"/>
        <end position="108"/>
    </location>
</feature>
<proteinExistence type="predicted"/>
<gene>
    <name evidence="2" type="ORF">OCTVUL_1B022724</name>
</gene>
<accession>A0AA36FEY5</accession>
<feature type="region of interest" description="Disordered" evidence="1">
    <location>
        <begin position="300"/>
        <end position="323"/>
    </location>
</feature>
<feature type="region of interest" description="Disordered" evidence="1">
    <location>
        <begin position="410"/>
        <end position="433"/>
    </location>
</feature>
<evidence type="ECO:0000313" key="3">
    <source>
        <dbReference type="Proteomes" id="UP001162480"/>
    </source>
</evidence>
<evidence type="ECO:0000313" key="2">
    <source>
        <dbReference type="EMBL" id="CAI9736536.1"/>
    </source>
</evidence>
<protein>
    <submittedName>
        <fullName evidence="2">Uncharacterized protein</fullName>
    </submittedName>
</protein>
<feature type="region of interest" description="Disordered" evidence="1">
    <location>
        <begin position="1"/>
        <end position="25"/>
    </location>
</feature>
<dbReference type="EMBL" id="OX597832">
    <property type="protein sequence ID" value="CAI9736536.1"/>
    <property type="molecule type" value="Genomic_DNA"/>
</dbReference>
<dbReference type="Proteomes" id="UP001162480">
    <property type="component" value="Chromosome 19"/>
</dbReference>
<keyword evidence="3" id="KW-1185">Reference proteome</keyword>
<evidence type="ECO:0000256" key="1">
    <source>
        <dbReference type="SAM" id="MobiDB-lite"/>
    </source>
</evidence>
<name>A0AA36FEY5_OCTVU</name>
<reference evidence="2" key="1">
    <citation type="submission" date="2023-08" db="EMBL/GenBank/DDBJ databases">
        <authorList>
            <person name="Alioto T."/>
            <person name="Alioto T."/>
            <person name="Gomez Garrido J."/>
        </authorList>
    </citation>
    <scope>NUCLEOTIDE SEQUENCE</scope>
</reference>
<feature type="compositionally biased region" description="Polar residues" evidence="1">
    <location>
        <begin position="87"/>
        <end position="100"/>
    </location>
</feature>